<dbReference type="RefSeq" id="WP_120637732.1">
    <property type="nucleotide sequence ID" value="NZ_RAQU01000032.1"/>
</dbReference>
<feature type="domain" description="PhoU" evidence="9">
    <location>
        <begin position="130"/>
        <end position="212"/>
    </location>
</feature>
<evidence type="ECO:0000256" key="2">
    <source>
        <dbReference type="ARBA" id="ARBA00008107"/>
    </source>
</evidence>
<comment type="caution">
    <text evidence="10">The sequence shown here is derived from an EMBL/GenBank/DDBJ whole genome shotgun (WGS) entry which is preliminary data.</text>
</comment>
<dbReference type="Proteomes" id="UP000278036">
    <property type="component" value="Unassembled WGS sequence"/>
</dbReference>
<dbReference type="Pfam" id="PF01895">
    <property type="entry name" value="PhoU"/>
    <property type="match status" value="2"/>
</dbReference>
<dbReference type="FunCoup" id="A0A3A9JDZ0">
    <property type="interactions" value="473"/>
</dbReference>
<keyword evidence="5 8" id="KW-0963">Cytoplasm</keyword>
<dbReference type="PANTHER" id="PTHR42930:SF3">
    <property type="entry name" value="PHOSPHATE-SPECIFIC TRANSPORT SYSTEM ACCESSORY PROTEIN PHOU"/>
    <property type="match status" value="1"/>
</dbReference>
<comment type="subunit">
    <text evidence="3 8">Homodimer.</text>
</comment>
<dbReference type="Gene3D" id="1.20.58.220">
    <property type="entry name" value="Phosphate transport system protein phou homolog 2, domain 2"/>
    <property type="match status" value="1"/>
</dbReference>
<dbReference type="GO" id="GO:0005737">
    <property type="term" value="C:cytoplasm"/>
    <property type="evidence" value="ECO:0007669"/>
    <property type="project" value="UniProtKB-SubCell"/>
</dbReference>
<dbReference type="InterPro" id="IPR038078">
    <property type="entry name" value="PhoU-like_sf"/>
</dbReference>
<proteinExistence type="inferred from homology"/>
<evidence type="ECO:0000313" key="12">
    <source>
        <dbReference type="Proteomes" id="UP000274097"/>
    </source>
</evidence>
<keyword evidence="4 8" id="KW-0813">Transport</keyword>
<protein>
    <recommendedName>
        <fullName evidence="8">Phosphate-specific transport system accessory protein PhoU</fullName>
    </recommendedName>
</protein>
<evidence type="ECO:0000313" key="11">
    <source>
        <dbReference type="EMBL" id="RMI25966.1"/>
    </source>
</evidence>
<accession>A0A3A9JDZ0</accession>
<evidence type="ECO:0000256" key="1">
    <source>
        <dbReference type="ARBA" id="ARBA00004496"/>
    </source>
</evidence>
<dbReference type="NCBIfam" id="TIGR02135">
    <property type="entry name" value="phoU_full"/>
    <property type="match status" value="1"/>
</dbReference>
<evidence type="ECO:0000256" key="8">
    <source>
        <dbReference type="PIRNR" id="PIRNR003107"/>
    </source>
</evidence>
<dbReference type="GO" id="GO:0006817">
    <property type="term" value="P:phosphate ion transport"/>
    <property type="evidence" value="ECO:0007669"/>
    <property type="project" value="UniProtKB-KW"/>
</dbReference>
<evidence type="ECO:0000256" key="5">
    <source>
        <dbReference type="ARBA" id="ARBA00022490"/>
    </source>
</evidence>
<comment type="function">
    <text evidence="7 8">Plays a role in the regulation of phosphate uptake.</text>
</comment>
<name>A0A3A9JDZ0_9PROT</name>
<gene>
    <name evidence="10" type="primary">phoU</name>
    <name evidence="10" type="ORF">D6Z83_07615</name>
    <name evidence="11" type="ORF">EBE87_06120</name>
</gene>
<dbReference type="EMBL" id="RAQU01000032">
    <property type="protein sequence ID" value="RKK04762.1"/>
    <property type="molecule type" value="Genomic_DNA"/>
</dbReference>
<dbReference type="AlphaFoldDB" id="A0A3A9JDZ0"/>
<dbReference type="SUPFAM" id="SSF109755">
    <property type="entry name" value="PhoU-like"/>
    <property type="match status" value="1"/>
</dbReference>
<dbReference type="GO" id="GO:0030643">
    <property type="term" value="P:intracellular phosphate ion homeostasis"/>
    <property type="evidence" value="ECO:0007669"/>
    <property type="project" value="InterPro"/>
</dbReference>
<evidence type="ECO:0000256" key="3">
    <source>
        <dbReference type="ARBA" id="ARBA00011738"/>
    </source>
</evidence>
<organism evidence="10 13">
    <name type="scientific">Teichococcus wenyumeiae</name>
    <dbReference type="NCBI Taxonomy" id="2478470"/>
    <lineage>
        <taxon>Bacteria</taxon>
        <taxon>Pseudomonadati</taxon>
        <taxon>Pseudomonadota</taxon>
        <taxon>Alphaproteobacteria</taxon>
        <taxon>Acetobacterales</taxon>
        <taxon>Roseomonadaceae</taxon>
        <taxon>Roseomonas</taxon>
    </lineage>
</organism>
<dbReference type="OrthoDB" id="9814256at2"/>
<dbReference type="InterPro" id="IPR026022">
    <property type="entry name" value="PhoU_dom"/>
</dbReference>
<dbReference type="FunFam" id="1.20.58.220:FF:000004">
    <property type="entry name" value="Phosphate-specific transport system accessory protein PhoU"/>
    <property type="match status" value="1"/>
</dbReference>
<comment type="similarity">
    <text evidence="2 8">Belongs to the PhoU family.</text>
</comment>
<feature type="domain" description="PhoU" evidence="9">
    <location>
        <begin position="24"/>
        <end position="111"/>
    </location>
</feature>
<keyword evidence="6 8" id="KW-0592">Phosphate transport</keyword>
<dbReference type="EMBL" id="RFLX01000003">
    <property type="protein sequence ID" value="RMI25966.1"/>
    <property type="molecule type" value="Genomic_DNA"/>
</dbReference>
<evidence type="ECO:0000256" key="4">
    <source>
        <dbReference type="ARBA" id="ARBA00022448"/>
    </source>
</evidence>
<evidence type="ECO:0000313" key="13">
    <source>
        <dbReference type="Proteomes" id="UP000278036"/>
    </source>
</evidence>
<evidence type="ECO:0000259" key="9">
    <source>
        <dbReference type="Pfam" id="PF01895"/>
    </source>
</evidence>
<evidence type="ECO:0000256" key="6">
    <source>
        <dbReference type="ARBA" id="ARBA00022592"/>
    </source>
</evidence>
<dbReference type="PANTHER" id="PTHR42930">
    <property type="entry name" value="PHOSPHATE-SPECIFIC TRANSPORT SYSTEM ACCESSORY PROTEIN PHOU"/>
    <property type="match status" value="1"/>
</dbReference>
<comment type="subcellular location">
    <subcellularLocation>
        <location evidence="1 8">Cytoplasm</location>
    </subcellularLocation>
</comment>
<dbReference type="GO" id="GO:0045936">
    <property type="term" value="P:negative regulation of phosphate metabolic process"/>
    <property type="evidence" value="ECO:0007669"/>
    <property type="project" value="InterPro"/>
</dbReference>
<dbReference type="Proteomes" id="UP000274097">
    <property type="component" value="Unassembled WGS sequence"/>
</dbReference>
<dbReference type="InParanoid" id="A0A3A9JDZ0"/>
<sequence length="240" mass="26837">MPNEQFEHISRSYEEQLKKLREMVARMGGLAERQVADAAYALIRRDTELAGEVIGRDGEIDQLERDIENFCVRLLALRQPVASDLRFVIAAMKVSNAIERIGDYARNCAKRAVVISQQPQIGGFQGFQYMSQLVQQNLKEAIDSLVNQDAAAAERVWAADASVDEVYNGIFRELLTHMMEDARNITAATHLLFVAKNYERIGDHATNIAETVFYAVRGGALPEERPKGDTSPFAVVRPPV</sequence>
<evidence type="ECO:0000256" key="7">
    <source>
        <dbReference type="ARBA" id="ARBA00056181"/>
    </source>
</evidence>
<dbReference type="InterPro" id="IPR028366">
    <property type="entry name" value="PhoU"/>
</dbReference>
<reference evidence="10 13" key="1">
    <citation type="submission" date="2018-09" db="EMBL/GenBank/DDBJ databases">
        <title>Roseomonas sp. nov., isolated from feces of Tibetan antelopes in the Qinghai-Tibet plateau, China.</title>
        <authorList>
            <person name="Tian Z."/>
        </authorList>
    </citation>
    <scope>NUCLEOTIDE SEQUENCE [LARGE SCALE GENOMIC DNA]</scope>
    <source>
        <strain evidence="11 12">Z23</strain>
        <strain evidence="10 13">Z24</strain>
    </source>
</reference>
<evidence type="ECO:0000313" key="10">
    <source>
        <dbReference type="EMBL" id="RKK04762.1"/>
    </source>
</evidence>
<keyword evidence="12" id="KW-1185">Reference proteome</keyword>
<dbReference type="PIRSF" id="PIRSF003107">
    <property type="entry name" value="PhoU"/>
    <property type="match status" value="1"/>
</dbReference>